<dbReference type="RefSeq" id="WP_150076984.1">
    <property type="nucleotide sequence ID" value="NZ_VWOX01000007.1"/>
</dbReference>
<dbReference type="InterPro" id="IPR038186">
    <property type="entry name" value="CHAD_dom_sf"/>
</dbReference>
<dbReference type="Gene3D" id="1.40.20.10">
    <property type="entry name" value="CHAD domain"/>
    <property type="match status" value="1"/>
</dbReference>
<evidence type="ECO:0000313" key="2">
    <source>
        <dbReference type="EMBL" id="KAA5542570.1"/>
    </source>
</evidence>
<gene>
    <name evidence="2" type="ORF">FYK55_13600</name>
</gene>
<dbReference type="InterPro" id="IPR007899">
    <property type="entry name" value="CHAD_dom"/>
</dbReference>
<sequence>MAFRIKRGESSQDALRRIACEQIDKGIAEVDDDELNVHDTVHQVRKRCKKLRGLLRLFRPSLGKIYDQENVTFRDAARSLSAIRDAASVLGTYDGLLDHYASQVHRPAFASIRRTLTSQLRELDEQETEQRLKAFRAIFVETRQRAASWKLDDHGFQAIRGGLKKTYGRARDRLDDVRDDPTVEQLHQLRKRCKYHWYHIRLLKPVWPAMLSRHASQLSDLADLLGDDHDLAIFRGMVSSDPETFGSAEDIQALNGLIDQRRKRLQRQAIPLAGRLLAETPEQLADRLATYWKISRK</sequence>
<feature type="domain" description="CHAD" evidence="1">
    <location>
        <begin position="8"/>
        <end position="289"/>
    </location>
</feature>
<dbReference type="EMBL" id="VWOX01000007">
    <property type="protein sequence ID" value="KAA5542570.1"/>
    <property type="molecule type" value="Genomic_DNA"/>
</dbReference>
<evidence type="ECO:0000313" key="3">
    <source>
        <dbReference type="Proteomes" id="UP000324479"/>
    </source>
</evidence>
<dbReference type="SMART" id="SM00880">
    <property type="entry name" value="CHAD"/>
    <property type="match status" value="1"/>
</dbReference>
<comment type="caution">
    <text evidence="2">The sequence shown here is derived from an EMBL/GenBank/DDBJ whole genome shotgun (WGS) entry which is preliminary data.</text>
</comment>
<keyword evidence="3" id="KW-1185">Reference proteome</keyword>
<reference evidence="2 3" key="1">
    <citation type="submission" date="2019-08" db="EMBL/GenBank/DDBJ databases">
        <authorList>
            <person name="Dhanesh K."/>
            <person name="Kumar G."/>
            <person name="Sasikala C."/>
            <person name="Venkata Ramana C."/>
        </authorList>
    </citation>
    <scope>NUCLEOTIDE SEQUENCE [LARGE SCALE GENOMIC DNA]</scope>
    <source>
        <strain evidence="2 3">JC645</strain>
    </source>
</reference>
<dbReference type="PANTHER" id="PTHR39339">
    <property type="entry name" value="SLR1444 PROTEIN"/>
    <property type="match status" value="1"/>
</dbReference>
<dbReference type="PANTHER" id="PTHR39339:SF1">
    <property type="entry name" value="CHAD DOMAIN-CONTAINING PROTEIN"/>
    <property type="match status" value="1"/>
</dbReference>
<dbReference type="Pfam" id="PF05235">
    <property type="entry name" value="CHAD"/>
    <property type="match status" value="1"/>
</dbReference>
<organism evidence="2 3">
    <name type="scientific">Roseiconus nitratireducens</name>
    <dbReference type="NCBI Taxonomy" id="2605748"/>
    <lineage>
        <taxon>Bacteria</taxon>
        <taxon>Pseudomonadati</taxon>
        <taxon>Planctomycetota</taxon>
        <taxon>Planctomycetia</taxon>
        <taxon>Pirellulales</taxon>
        <taxon>Pirellulaceae</taxon>
        <taxon>Roseiconus</taxon>
    </lineage>
</organism>
<proteinExistence type="predicted"/>
<dbReference type="PROSITE" id="PS51708">
    <property type="entry name" value="CHAD"/>
    <property type="match status" value="1"/>
</dbReference>
<dbReference type="Proteomes" id="UP000324479">
    <property type="component" value="Unassembled WGS sequence"/>
</dbReference>
<evidence type="ECO:0000259" key="1">
    <source>
        <dbReference type="PROSITE" id="PS51708"/>
    </source>
</evidence>
<name>A0A5M6D7V7_9BACT</name>
<dbReference type="AlphaFoldDB" id="A0A5M6D7V7"/>
<accession>A0A5M6D7V7</accession>
<protein>
    <submittedName>
        <fullName evidence="2">CHAD domain-containing protein</fullName>
    </submittedName>
</protein>